<reference evidence="3 4" key="1">
    <citation type="journal article" date="2019" name="BMC Genomics">
        <title>New insights from Opisthorchis felineus genome: update on genomics of the epidemiologically important liver flukes.</title>
        <authorList>
            <person name="Ershov N.I."/>
            <person name="Mordvinov V.A."/>
            <person name="Prokhortchouk E.B."/>
            <person name="Pakharukova M.Y."/>
            <person name="Gunbin K.V."/>
            <person name="Ustyantsev K."/>
            <person name="Genaev M.A."/>
            <person name="Blinov A.G."/>
            <person name="Mazur A."/>
            <person name="Boulygina E."/>
            <person name="Tsygankova S."/>
            <person name="Khrameeva E."/>
            <person name="Chekanov N."/>
            <person name="Fan G."/>
            <person name="Xiao A."/>
            <person name="Zhang H."/>
            <person name="Xu X."/>
            <person name="Yang H."/>
            <person name="Solovyev V."/>
            <person name="Lee S.M."/>
            <person name="Liu X."/>
            <person name="Afonnikov D.A."/>
            <person name="Skryabin K.G."/>
        </authorList>
    </citation>
    <scope>NUCLEOTIDE SEQUENCE [LARGE SCALE GENOMIC DNA]</scope>
    <source>
        <strain evidence="3">AK-0245</strain>
        <tissue evidence="3">Whole organism</tissue>
    </source>
</reference>
<feature type="compositionally biased region" description="Polar residues" evidence="1">
    <location>
        <begin position="2150"/>
        <end position="2163"/>
    </location>
</feature>
<feature type="compositionally biased region" description="Low complexity" evidence="1">
    <location>
        <begin position="91"/>
        <end position="100"/>
    </location>
</feature>
<dbReference type="OrthoDB" id="10036898at2759"/>
<dbReference type="PANTHER" id="PTHR14753:SF3">
    <property type="entry name" value="F-BOX ONLY PROTEIN 38"/>
    <property type="match status" value="1"/>
</dbReference>
<dbReference type="InterPro" id="IPR042354">
    <property type="entry name" value="FBX38"/>
</dbReference>
<dbReference type="Pfam" id="PF00646">
    <property type="entry name" value="F-box"/>
    <property type="match status" value="1"/>
</dbReference>
<dbReference type="InterPro" id="IPR036047">
    <property type="entry name" value="F-box-like_dom_sf"/>
</dbReference>
<dbReference type="Proteomes" id="UP000308267">
    <property type="component" value="Unassembled WGS sequence"/>
</dbReference>
<comment type="caution">
    <text evidence="3">The sequence shown here is derived from an EMBL/GenBank/DDBJ whole genome shotgun (WGS) entry which is preliminary data.</text>
</comment>
<gene>
    <name evidence="3" type="ORF">CRM22_010069</name>
</gene>
<dbReference type="InterPro" id="IPR032675">
    <property type="entry name" value="LRR_dom_sf"/>
</dbReference>
<organism evidence="3 4">
    <name type="scientific">Opisthorchis felineus</name>
    <dbReference type="NCBI Taxonomy" id="147828"/>
    <lineage>
        <taxon>Eukaryota</taxon>
        <taxon>Metazoa</taxon>
        <taxon>Spiralia</taxon>
        <taxon>Lophotrochozoa</taxon>
        <taxon>Platyhelminthes</taxon>
        <taxon>Trematoda</taxon>
        <taxon>Digenea</taxon>
        <taxon>Opisthorchiida</taxon>
        <taxon>Opisthorchiata</taxon>
        <taxon>Opisthorchiidae</taxon>
        <taxon>Opisthorchis</taxon>
    </lineage>
</organism>
<feature type="region of interest" description="Disordered" evidence="1">
    <location>
        <begin position="214"/>
        <end position="258"/>
    </location>
</feature>
<dbReference type="Gene3D" id="3.80.10.10">
    <property type="entry name" value="Ribonuclease Inhibitor"/>
    <property type="match status" value="2"/>
</dbReference>
<feature type="region of interest" description="Disordered" evidence="1">
    <location>
        <begin position="836"/>
        <end position="863"/>
    </location>
</feature>
<dbReference type="GO" id="GO:0070936">
    <property type="term" value="P:protein K48-linked ubiquitination"/>
    <property type="evidence" value="ECO:0007669"/>
    <property type="project" value="TreeGrafter"/>
</dbReference>
<dbReference type="InterPro" id="IPR001810">
    <property type="entry name" value="F-box_dom"/>
</dbReference>
<sequence length="2261" mass="247929">MPSRSDAHAFHDSAAVYTTDQKAASYSVNSPKLATEHVTRHRLRRTRFTSGGGTVETDVTEDCVTHRARRSSNAHGSGHLPVRNSKPHLRPPNSLPSSPNSACSLIEAVRQKTAVILDPYVSQNDTSINRVEQLEDENSFSSSVFSEHLASSDLPHMISAISRVPNSSQKSRHSSILSSDVLLADDEDTKDTDQVEFAHKIKTDMDNLLIQEDSEISTPALAVTDDPGSSEGEDDNDGKEPPLVETTDSRHHLSVEASDADIMSASETPLLVDPCGDSHDYQNDSILGSGVFGCVQTAVSRTVLNVDASSRLSIDTASKSPGSHGTHTCEVLTTAATSFHPQVPVACSTTAGSARMVTRSRTAELFRQTVNTTPLSCSHTPHFGSTVHKPFCTERLSHGADASSSRTQPSSSSATVQSLHKTVNTTKRHSSPIVPFDEFCEDSARTAFRHGCQDLVHPPELQATTVTSIDGIHATPLLSRAPDVTYGGSFSSPNSKNPEHTQLAFFGATALSNSDETGWQNPSVAVMTSSTPQSTMDHHRAPIRTSSEGGNMLSSPTTPCRSYPLRSRLRRESMLREWQAAQTAPKSFSHLPTEVVFRIVHYLSIQDAFRLQLINRRLKAIVERYLLLVKRINFSNGLPFAFLPESITDSALKRILSRTPEVTHILGFYPKRILGSHPADFHSLGNTRSGPNNALTYAGIISAFRICPRLRSVELMDVELMSKLVHYLPRIKFHGMFRNRPDSWDSEYAVPLPPESELLSPTVTETVVENPSSCSISLSSGTDNPACQPHPDPEPPGVNHLSNLCCSLMAATAVATSYPKSKLHKLFGFKRLKSGRRSSSGAFSPPPVDVIPTTPGSSSGNSIGHSAAAVAQRYTMQYADLASWFEPLGESPVGHGSPSTIPQFLPSRSLTPWLDRPPHQRTIPTINILDGLRNMAIAPFLQPGLPPIEAEVITGPLIGPTDPADGPPIALNHHAPVMALALRAVFVPPHPPNHGVPAPILIAPHGPGPNGLALGNPPQDDRRMIWPQPQGQNVALPMGPPAAFDGGVEARHIEMHNQQPRQAPVIAQPVRIAPNPIFAGRSHRRHPIRHYVRHIPATGRLSASGPWLVSPLPSHANWIALPHAITNLTKLDLVSVAISAIPRLDNIKYLHLKWVVFTSADPFFNFSATKLQSFVMNNCSGPSRAVRFVRIFSALARAPQLTRLELVGIRFVDGLLAHIIDVPLLPGRGFRNLQRLVLSSNREASEFDVGLMLLAGQQSLSHVALQIAHTRNSLFESLWCARAGFPRLETLILGYQDPYQSRLTVSELLGLGVGEASDHLMPLCGLTDWGLSVVFRLCPRLASLTIRHAPYLSSVLTWHDRSSDNWDLVEPGGGANADLSQAADEAHSNRPSALNHAHPHEGQETAEDTVSTNQPTDAAGDPQYLLLRSLTLENCPGISIESLEDALTSGTPFPCLETLVLRDMFLPRCGQSRDVLPKPTWIERRACQAKVNVASNCPSQPLEVDWCRVAQLQALSDLLASRHLSYSSTCPESIGLASSVQNVTASFPSGGVRDPELALKPFDLFYSLRTRHYLSNLLELDGSCGPRSLGQRRFANALFGPPISTAHAVPLEKPHNVEFVSQSTQTCICGTLEWNVFNDLVLLPSTISADSICPSSAHLTRPHVGYSIPTEVSSTDQAQQLGGPLAFHPFPPSILHQELFKMVTASEWTKYVLQTPPMVQLASLQSTTTRIPVSPGDCPGCVSDTFHSDPNSQSPSSLHFETELQHRPRKWLARDAVTDTTELRCHTFPGPLVFTVLQTPGAPFSNLTSIHFEKVGLSHLVLSGAPHLKNVTLENCPQLQAILLAHPSVPMDTETVPTTLPSLRRIRVIRCPKFAIYYLLNAIASMYPSHDENVSIIYRPFGHYDERVEKALWDRAHHAHVLISHDYKLHESEREMEEFHSSFDQLFREVINFADMLVRRELLQVYPKPNTVLSSPSSFRRSEHGANWDLVTDIPWIHEICCSFLRGSEPRQSDQADQFYEVLSEIQTASNPLKLQRRGIHLHVQFRDTHSSLCPVSASSESLSEQAETSNPLPQSYLRWPPSDQFLTTTHPALDPNVWGDGYDEAMVAALPPRETKPTHSWSSLPISDIPSWQRLLLSQEQPDHEGIRDTTNPPDSYTRSNSGLTVSQMCDQVTRPIATCEPAYSSSKRPRVERDFTAAVWAKLKSPIPIPHSAFPTSSTTCTDGSGDGGTCRKRPSLPYHVHSDQTVTKKPRHTCHKLI</sequence>
<feature type="compositionally biased region" description="Polar residues" evidence="1">
    <location>
        <begin position="414"/>
        <end position="425"/>
    </location>
</feature>
<evidence type="ECO:0000313" key="4">
    <source>
        <dbReference type="Proteomes" id="UP000308267"/>
    </source>
</evidence>
<dbReference type="STRING" id="147828.A0A4S2L1Y6"/>
<feature type="compositionally biased region" description="Low complexity" evidence="1">
    <location>
        <begin position="2057"/>
        <end position="2070"/>
    </location>
</feature>
<proteinExistence type="predicted"/>
<feature type="compositionally biased region" description="Basic and acidic residues" evidence="1">
    <location>
        <begin position="1"/>
        <end position="11"/>
    </location>
</feature>
<feature type="compositionally biased region" description="Basic and acidic residues" evidence="1">
    <location>
        <begin position="238"/>
        <end position="254"/>
    </location>
</feature>
<name>A0A4S2L1Y6_OPIFE</name>
<feature type="compositionally biased region" description="Polar residues" evidence="1">
    <location>
        <begin position="854"/>
        <end position="863"/>
    </location>
</feature>
<dbReference type="CDD" id="cd09917">
    <property type="entry name" value="F-box_SF"/>
    <property type="match status" value="1"/>
</dbReference>
<accession>A0A4S2L1Y6</accession>
<feature type="region of interest" description="Disordered" evidence="1">
    <location>
        <begin position="1369"/>
        <end position="1418"/>
    </location>
</feature>
<protein>
    <recommendedName>
        <fullName evidence="2">F-box domain-containing protein</fullName>
    </recommendedName>
</protein>
<dbReference type="GO" id="GO:0005737">
    <property type="term" value="C:cytoplasm"/>
    <property type="evidence" value="ECO:0007669"/>
    <property type="project" value="TreeGrafter"/>
</dbReference>
<dbReference type="GO" id="GO:0005634">
    <property type="term" value="C:nucleus"/>
    <property type="evidence" value="ECO:0007669"/>
    <property type="project" value="TreeGrafter"/>
</dbReference>
<feature type="region of interest" description="Disordered" evidence="1">
    <location>
        <begin position="1"/>
        <end position="100"/>
    </location>
</feature>
<dbReference type="GO" id="GO:0031146">
    <property type="term" value="P:SCF-dependent proteasomal ubiquitin-dependent protein catabolic process"/>
    <property type="evidence" value="ECO:0007669"/>
    <property type="project" value="InterPro"/>
</dbReference>
<dbReference type="PROSITE" id="PS50181">
    <property type="entry name" value="FBOX"/>
    <property type="match status" value="1"/>
</dbReference>
<feature type="compositionally biased region" description="Low complexity" evidence="1">
    <location>
        <begin position="403"/>
        <end position="413"/>
    </location>
</feature>
<evidence type="ECO:0000256" key="1">
    <source>
        <dbReference type="SAM" id="MobiDB-lite"/>
    </source>
</evidence>
<dbReference type="EMBL" id="SJOL01009574">
    <property type="protein sequence ID" value="TGZ56812.1"/>
    <property type="molecule type" value="Genomic_DNA"/>
</dbReference>
<feature type="region of interest" description="Disordered" evidence="1">
    <location>
        <begin position="398"/>
        <end position="429"/>
    </location>
</feature>
<feature type="region of interest" description="Disordered" evidence="1">
    <location>
        <begin position="2143"/>
        <end position="2163"/>
    </location>
</feature>
<feature type="region of interest" description="Disordered" evidence="1">
    <location>
        <begin position="2057"/>
        <end position="2076"/>
    </location>
</feature>
<feature type="region of interest" description="Disordered" evidence="1">
    <location>
        <begin position="774"/>
        <end position="794"/>
    </location>
</feature>
<evidence type="ECO:0000313" key="3">
    <source>
        <dbReference type="EMBL" id="TGZ56812.1"/>
    </source>
</evidence>
<dbReference type="PANTHER" id="PTHR14753">
    <property type="entry name" value="F-BOX ONLY PROTEIN 38"/>
    <property type="match status" value="1"/>
</dbReference>
<feature type="compositionally biased region" description="Polar residues" evidence="1">
    <location>
        <begin position="774"/>
        <end position="785"/>
    </location>
</feature>
<feature type="domain" description="F-box" evidence="2">
    <location>
        <begin position="585"/>
        <end position="632"/>
    </location>
</feature>
<dbReference type="SUPFAM" id="SSF81383">
    <property type="entry name" value="F-box domain"/>
    <property type="match status" value="1"/>
</dbReference>
<evidence type="ECO:0000259" key="2">
    <source>
        <dbReference type="PROSITE" id="PS50181"/>
    </source>
</evidence>
<feature type="compositionally biased region" description="Polar residues" evidence="1">
    <location>
        <begin position="16"/>
        <end position="32"/>
    </location>
</feature>
<dbReference type="SUPFAM" id="SSF52047">
    <property type="entry name" value="RNI-like"/>
    <property type="match status" value="1"/>
</dbReference>
<keyword evidence="4" id="KW-1185">Reference proteome</keyword>